<dbReference type="PANTHER" id="PTHR22750">
    <property type="entry name" value="G-PROTEIN COUPLED RECEPTOR"/>
    <property type="match status" value="1"/>
</dbReference>
<dbReference type="Pfam" id="PF00001">
    <property type="entry name" value="7tm_1"/>
    <property type="match status" value="1"/>
</dbReference>
<evidence type="ECO:0000313" key="10">
    <source>
        <dbReference type="Proteomes" id="UP000008144"/>
    </source>
</evidence>
<evidence type="ECO:0000256" key="6">
    <source>
        <dbReference type="RuleBase" id="RU000688"/>
    </source>
</evidence>
<evidence type="ECO:0000256" key="5">
    <source>
        <dbReference type="ARBA" id="ARBA00023136"/>
    </source>
</evidence>
<dbReference type="PROSITE" id="PS00237">
    <property type="entry name" value="G_PROTEIN_RECEP_F1_1"/>
    <property type="match status" value="1"/>
</dbReference>
<protein>
    <recommendedName>
        <fullName evidence="8">G-protein coupled receptors family 1 profile domain-containing protein</fullName>
    </recommendedName>
</protein>
<dbReference type="InterPro" id="IPR017452">
    <property type="entry name" value="GPCR_Rhodpsn_7TM"/>
</dbReference>
<dbReference type="AlphaFoldDB" id="F6UZH2"/>
<keyword evidence="6" id="KW-0675">Receptor</keyword>
<evidence type="ECO:0000259" key="8">
    <source>
        <dbReference type="PROSITE" id="PS50262"/>
    </source>
</evidence>
<reference evidence="9" key="4">
    <citation type="submission" date="2025-09" db="UniProtKB">
        <authorList>
            <consortium name="Ensembl"/>
        </authorList>
    </citation>
    <scope>IDENTIFICATION</scope>
</reference>
<dbReference type="SUPFAM" id="SSF81321">
    <property type="entry name" value="Family A G protein-coupled receptor-like"/>
    <property type="match status" value="1"/>
</dbReference>
<keyword evidence="6" id="KW-0807">Transducer</keyword>
<comment type="subcellular location">
    <subcellularLocation>
        <location evidence="1">Cell membrane</location>
        <topology evidence="1">Multi-pass membrane protein</topology>
    </subcellularLocation>
</comment>
<evidence type="ECO:0000313" key="9">
    <source>
        <dbReference type="Ensembl" id="ENSCINP00000026269.2"/>
    </source>
</evidence>
<evidence type="ECO:0000256" key="4">
    <source>
        <dbReference type="ARBA" id="ARBA00022989"/>
    </source>
</evidence>
<feature type="domain" description="G-protein coupled receptors family 1 profile" evidence="8">
    <location>
        <begin position="68"/>
        <end position="192"/>
    </location>
</feature>
<sequence length="192" mass="21312">MTSTSTSNSSIYKTTTSSYKLMTSPYTSSNHTNSSLIQGDRHICITTQEVSIVLNIITIIVGVVIVLVNFLVLLVSFKYPSKRFVALNWLICHLAFADLFIGVTIFYWYGIAEVLNVPVSSTEKVGFCGLSGVCIQASIQGLMMIALDRYLLILKQVKYSSYITKQRIFIIIPLMWIIPSVLQIVIPLSGSS</sequence>
<evidence type="ECO:0000256" key="1">
    <source>
        <dbReference type="ARBA" id="ARBA00004651"/>
    </source>
</evidence>
<comment type="similarity">
    <text evidence="6">Belongs to the G-protein coupled receptor 1 family.</text>
</comment>
<dbReference type="Gene3D" id="1.20.1070.10">
    <property type="entry name" value="Rhodopsin 7-helix transmembrane proteins"/>
    <property type="match status" value="1"/>
</dbReference>
<keyword evidence="10" id="KW-1185">Reference proteome</keyword>
<proteinExistence type="inferred from homology"/>
<evidence type="ECO:0000256" key="7">
    <source>
        <dbReference type="SAM" id="Phobius"/>
    </source>
</evidence>
<feature type="transmembrane region" description="Helical" evidence="7">
    <location>
        <begin position="168"/>
        <end position="186"/>
    </location>
</feature>
<dbReference type="GO" id="GO:0005886">
    <property type="term" value="C:plasma membrane"/>
    <property type="evidence" value="ECO:0007669"/>
    <property type="project" value="UniProtKB-SubCell"/>
</dbReference>
<dbReference type="HOGENOM" id="CLU_1418078_0_0_1"/>
<dbReference type="GO" id="GO:0004930">
    <property type="term" value="F:G protein-coupled receptor activity"/>
    <property type="evidence" value="ECO:0007669"/>
    <property type="project" value="UniProtKB-KW"/>
</dbReference>
<keyword evidence="5 7" id="KW-0472">Membrane</keyword>
<dbReference type="EMBL" id="EAAA01001120">
    <property type="status" value="NOT_ANNOTATED_CDS"/>
    <property type="molecule type" value="Genomic_DNA"/>
</dbReference>
<dbReference type="PROSITE" id="PS50262">
    <property type="entry name" value="G_PROTEIN_RECEP_F1_2"/>
    <property type="match status" value="1"/>
</dbReference>
<dbReference type="InterPro" id="IPR000276">
    <property type="entry name" value="GPCR_Rhodpsn"/>
</dbReference>
<feature type="transmembrane region" description="Helical" evidence="7">
    <location>
        <begin position="52"/>
        <end position="75"/>
    </location>
</feature>
<dbReference type="Ensembl" id="ENSCINT00000026515.2">
    <property type="protein sequence ID" value="ENSCINP00000026269.2"/>
    <property type="gene ID" value="ENSCING00000014555.2"/>
</dbReference>
<keyword evidence="3 6" id="KW-0812">Transmembrane</keyword>
<keyword evidence="4 7" id="KW-1133">Transmembrane helix</keyword>
<organism evidence="9 10">
    <name type="scientific">Ciona intestinalis</name>
    <name type="common">Transparent sea squirt</name>
    <name type="synonym">Ascidia intestinalis</name>
    <dbReference type="NCBI Taxonomy" id="7719"/>
    <lineage>
        <taxon>Eukaryota</taxon>
        <taxon>Metazoa</taxon>
        <taxon>Chordata</taxon>
        <taxon>Tunicata</taxon>
        <taxon>Ascidiacea</taxon>
        <taxon>Phlebobranchia</taxon>
        <taxon>Cionidae</taxon>
        <taxon>Ciona</taxon>
    </lineage>
</organism>
<evidence type="ECO:0000256" key="3">
    <source>
        <dbReference type="ARBA" id="ARBA00022692"/>
    </source>
</evidence>
<evidence type="ECO:0000256" key="2">
    <source>
        <dbReference type="ARBA" id="ARBA00022475"/>
    </source>
</evidence>
<reference evidence="9" key="2">
    <citation type="journal article" date="2008" name="Genome Biol.">
        <title>Improved genome assembly and evidence-based global gene model set for the chordate Ciona intestinalis: new insight into intron and operon populations.</title>
        <authorList>
            <person name="Satou Y."/>
            <person name="Mineta K."/>
            <person name="Ogasawara M."/>
            <person name="Sasakura Y."/>
            <person name="Shoguchi E."/>
            <person name="Ueno K."/>
            <person name="Yamada L."/>
            <person name="Matsumoto J."/>
            <person name="Wasserscheid J."/>
            <person name="Dewar K."/>
            <person name="Wiley G.B."/>
            <person name="Macmil S.L."/>
            <person name="Roe B.A."/>
            <person name="Zeller R.W."/>
            <person name="Hastings K.E."/>
            <person name="Lemaire P."/>
            <person name="Lindquist E."/>
            <person name="Endo T."/>
            <person name="Hotta K."/>
            <person name="Inaba K."/>
        </authorList>
    </citation>
    <scope>NUCLEOTIDE SEQUENCE [LARGE SCALE GENOMIC DNA]</scope>
    <source>
        <strain evidence="9">wild type</strain>
    </source>
</reference>
<dbReference type="PRINTS" id="PR00237">
    <property type="entry name" value="GPCRRHODOPSN"/>
</dbReference>
<dbReference type="Proteomes" id="UP000008144">
    <property type="component" value="Chromosome 13"/>
</dbReference>
<accession>F6UZH2</accession>
<feature type="transmembrane region" description="Helical" evidence="7">
    <location>
        <begin position="87"/>
        <end position="109"/>
    </location>
</feature>
<keyword evidence="6" id="KW-0297">G-protein coupled receptor</keyword>
<feature type="transmembrane region" description="Helical" evidence="7">
    <location>
        <begin position="129"/>
        <end position="147"/>
    </location>
</feature>
<name>F6UZH2_CIOIN</name>
<dbReference type="InParanoid" id="F6UZH2"/>
<reference evidence="9" key="3">
    <citation type="submission" date="2025-08" db="UniProtKB">
        <authorList>
            <consortium name="Ensembl"/>
        </authorList>
    </citation>
    <scope>IDENTIFICATION</scope>
</reference>
<reference evidence="10" key="1">
    <citation type="journal article" date="2002" name="Science">
        <title>The draft genome of Ciona intestinalis: insights into chordate and vertebrate origins.</title>
        <authorList>
            <person name="Dehal P."/>
            <person name="Satou Y."/>
            <person name="Campbell R.K."/>
            <person name="Chapman J."/>
            <person name="Degnan B."/>
            <person name="De Tomaso A."/>
            <person name="Davidson B."/>
            <person name="Di Gregorio A."/>
            <person name="Gelpke M."/>
            <person name="Goodstein D.M."/>
            <person name="Harafuji N."/>
            <person name="Hastings K.E."/>
            <person name="Ho I."/>
            <person name="Hotta K."/>
            <person name="Huang W."/>
            <person name="Kawashima T."/>
            <person name="Lemaire P."/>
            <person name="Martinez D."/>
            <person name="Meinertzhagen I.A."/>
            <person name="Necula S."/>
            <person name="Nonaka M."/>
            <person name="Putnam N."/>
            <person name="Rash S."/>
            <person name="Saiga H."/>
            <person name="Satake M."/>
            <person name="Terry A."/>
            <person name="Yamada L."/>
            <person name="Wang H.G."/>
            <person name="Awazu S."/>
            <person name="Azumi K."/>
            <person name="Boore J."/>
            <person name="Branno M."/>
            <person name="Chin-Bow S."/>
            <person name="DeSantis R."/>
            <person name="Doyle S."/>
            <person name="Francino P."/>
            <person name="Keys D.N."/>
            <person name="Haga S."/>
            <person name="Hayashi H."/>
            <person name="Hino K."/>
            <person name="Imai K.S."/>
            <person name="Inaba K."/>
            <person name="Kano S."/>
            <person name="Kobayashi K."/>
            <person name="Kobayashi M."/>
            <person name="Lee B.I."/>
            <person name="Makabe K.W."/>
            <person name="Manohar C."/>
            <person name="Matassi G."/>
            <person name="Medina M."/>
            <person name="Mochizuki Y."/>
            <person name="Mount S."/>
            <person name="Morishita T."/>
            <person name="Miura S."/>
            <person name="Nakayama A."/>
            <person name="Nishizaka S."/>
            <person name="Nomoto H."/>
            <person name="Ohta F."/>
            <person name="Oishi K."/>
            <person name="Rigoutsos I."/>
            <person name="Sano M."/>
            <person name="Sasaki A."/>
            <person name="Sasakura Y."/>
            <person name="Shoguchi E."/>
            <person name="Shin-i T."/>
            <person name="Spagnuolo A."/>
            <person name="Stainier D."/>
            <person name="Suzuki M.M."/>
            <person name="Tassy O."/>
            <person name="Takatori N."/>
            <person name="Tokuoka M."/>
            <person name="Yagi K."/>
            <person name="Yoshizaki F."/>
            <person name="Wada S."/>
            <person name="Zhang C."/>
            <person name="Hyatt P.D."/>
            <person name="Larimer F."/>
            <person name="Detter C."/>
            <person name="Doggett N."/>
            <person name="Glavina T."/>
            <person name="Hawkins T."/>
            <person name="Richardson P."/>
            <person name="Lucas S."/>
            <person name="Kohara Y."/>
            <person name="Levine M."/>
            <person name="Satoh N."/>
            <person name="Rokhsar D.S."/>
        </authorList>
    </citation>
    <scope>NUCLEOTIDE SEQUENCE [LARGE SCALE GENOMIC DNA]</scope>
</reference>
<keyword evidence="2" id="KW-1003">Cell membrane</keyword>